<name>A0AAF0UZN4_SOLVR</name>
<evidence type="ECO:0000313" key="2">
    <source>
        <dbReference type="Proteomes" id="UP001234989"/>
    </source>
</evidence>
<sequence length="122" mass="14863">MPRVTSDHSPIMLYCGDWGQNKSYFKFENWWLKLDSFEGMVHSWWSEFVVEGCPDYKLSMKLKLLKLKLREWNSRQLIEDELMVRATILVELEELAKIEESRWRQKSRILWLKQGDNNTRFF</sequence>
<proteinExistence type="predicted"/>
<dbReference type="AlphaFoldDB" id="A0AAF0UZN4"/>
<keyword evidence="2" id="KW-1185">Reference proteome</keyword>
<organism evidence="1 2">
    <name type="scientific">Solanum verrucosum</name>
    <dbReference type="NCBI Taxonomy" id="315347"/>
    <lineage>
        <taxon>Eukaryota</taxon>
        <taxon>Viridiplantae</taxon>
        <taxon>Streptophyta</taxon>
        <taxon>Embryophyta</taxon>
        <taxon>Tracheophyta</taxon>
        <taxon>Spermatophyta</taxon>
        <taxon>Magnoliopsida</taxon>
        <taxon>eudicotyledons</taxon>
        <taxon>Gunneridae</taxon>
        <taxon>Pentapetalae</taxon>
        <taxon>asterids</taxon>
        <taxon>lamiids</taxon>
        <taxon>Solanales</taxon>
        <taxon>Solanaceae</taxon>
        <taxon>Solanoideae</taxon>
        <taxon>Solaneae</taxon>
        <taxon>Solanum</taxon>
    </lineage>
</organism>
<evidence type="ECO:0000313" key="1">
    <source>
        <dbReference type="EMBL" id="WMV55672.1"/>
    </source>
</evidence>
<reference evidence="1" key="1">
    <citation type="submission" date="2023-08" db="EMBL/GenBank/DDBJ databases">
        <title>A de novo genome assembly of Solanum verrucosum Schlechtendal, a Mexican diploid species geographically isolated from the other diploid A-genome species in potato relatives.</title>
        <authorList>
            <person name="Hosaka K."/>
        </authorList>
    </citation>
    <scope>NUCLEOTIDE SEQUENCE</scope>
    <source>
        <tissue evidence="1">Young leaves</tissue>
    </source>
</reference>
<gene>
    <name evidence="1" type="ORF">MTR67_049057</name>
</gene>
<accession>A0AAF0UZN4</accession>
<protein>
    <submittedName>
        <fullName evidence="1">Uncharacterized protein</fullName>
    </submittedName>
</protein>
<dbReference type="Proteomes" id="UP001234989">
    <property type="component" value="Chromosome 11"/>
</dbReference>
<dbReference type="EMBL" id="CP133622">
    <property type="protein sequence ID" value="WMV55672.1"/>
    <property type="molecule type" value="Genomic_DNA"/>
</dbReference>